<sequence>MGSSKPHIFTTLALELQPALDSQCGSKRYLVAIAEPTPPGSRLRLRVPTPATSMKQCTCSYPSTSTTGCTDLAPLPSLSLIEPATGVGGATTEGGESEQINKTTGGEAHHSGVSRCG</sequence>
<protein>
    <submittedName>
        <fullName evidence="2">(California timema) hypothetical protein</fullName>
    </submittedName>
</protein>
<name>A0A7R9P7P7_TIMCA</name>
<evidence type="ECO:0000313" key="2">
    <source>
        <dbReference type="EMBL" id="CAD7572843.1"/>
    </source>
</evidence>
<dbReference type="AlphaFoldDB" id="A0A7R9P7P7"/>
<gene>
    <name evidence="2" type="ORF">TCMB3V08_LOCUS5487</name>
</gene>
<evidence type="ECO:0000256" key="1">
    <source>
        <dbReference type="SAM" id="MobiDB-lite"/>
    </source>
</evidence>
<feature type="region of interest" description="Disordered" evidence="1">
    <location>
        <begin position="80"/>
        <end position="117"/>
    </location>
</feature>
<proteinExistence type="predicted"/>
<reference evidence="2" key="1">
    <citation type="submission" date="2020-11" db="EMBL/GenBank/DDBJ databases">
        <authorList>
            <person name="Tran Van P."/>
        </authorList>
    </citation>
    <scope>NUCLEOTIDE SEQUENCE</scope>
</reference>
<accession>A0A7R9P7P7</accession>
<dbReference type="EMBL" id="OE181253">
    <property type="protein sequence ID" value="CAD7572843.1"/>
    <property type="molecule type" value="Genomic_DNA"/>
</dbReference>
<organism evidence="2">
    <name type="scientific">Timema californicum</name>
    <name type="common">California timema</name>
    <name type="synonym">Walking stick</name>
    <dbReference type="NCBI Taxonomy" id="61474"/>
    <lineage>
        <taxon>Eukaryota</taxon>
        <taxon>Metazoa</taxon>
        <taxon>Ecdysozoa</taxon>
        <taxon>Arthropoda</taxon>
        <taxon>Hexapoda</taxon>
        <taxon>Insecta</taxon>
        <taxon>Pterygota</taxon>
        <taxon>Neoptera</taxon>
        <taxon>Polyneoptera</taxon>
        <taxon>Phasmatodea</taxon>
        <taxon>Timematodea</taxon>
        <taxon>Timematoidea</taxon>
        <taxon>Timematidae</taxon>
        <taxon>Timema</taxon>
    </lineage>
</organism>